<dbReference type="Proteomes" id="UP000762703">
    <property type="component" value="Unassembled WGS sequence"/>
</dbReference>
<accession>A0A8T3V8X8</accession>
<feature type="transmembrane region" description="Helical" evidence="1">
    <location>
        <begin position="40"/>
        <end position="62"/>
    </location>
</feature>
<dbReference type="RefSeq" id="WP_303736177.1">
    <property type="nucleotide sequence ID" value="NZ_SUTE01000015.1"/>
</dbReference>
<name>A0A8T3V8X8_9EURY</name>
<gene>
    <name evidence="2" type="ORF">E7Z73_02120</name>
</gene>
<organism evidence="2 3">
    <name type="scientific">Methanobrevibacter millerae</name>
    <dbReference type="NCBI Taxonomy" id="230361"/>
    <lineage>
        <taxon>Archaea</taxon>
        <taxon>Methanobacteriati</taxon>
        <taxon>Methanobacteriota</taxon>
        <taxon>Methanomada group</taxon>
        <taxon>Methanobacteria</taxon>
        <taxon>Methanobacteriales</taxon>
        <taxon>Methanobacteriaceae</taxon>
        <taxon>Methanobrevibacter</taxon>
    </lineage>
</organism>
<evidence type="ECO:0000313" key="2">
    <source>
        <dbReference type="EMBL" id="MBE6504529.1"/>
    </source>
</evidence>
<feature type="transmembrane region" description="Helical" evidence="1">
    <location>
        <begin position="135"/>
        <end position="160"/>
    </location>
</feature>
<protein>
    <recommendedName>
        <fullName evidence="4">PAP2 superfamily protein</fullName>
    </recommendedName>
</protein>
<evidence type="ECO:0000256" key="1">
    <source>
        <dbReference type="SAM" id="Phobius"/>
    </source>
</evidence>
<feature type="transmembrane region" description="Helical" evidence="1">
    <location>
        <begin position="172"/>
        <end position="195"/>
    </location>
</feature>
<feature type="transmembrane region" description="Helical" evidence="1">
    <location>
        <begin position="236"/>
        <end position="253"/>
    </location>
</feature>
<keyword evidence="1" id="KW-0472">Membrane</keyword>
<evidence type="ECO:0008006" key="4">
    <source>
        <dbReference type="Google" id="ProtNLM"/>
    </source>
</evidence>
<reference evidence="2" key="1">
    <citation type="submission" date="2019-04" db="EMBL/GenBank/DDBJ databases">
        <title>Evolution of Biomass-Degrading Anaerobic Consortia Revealed by Metagenomics.</title>
        <authorList>
            <person name="Peng X."/>
        </authorList>
    </citation>
    <scope>NUCLEOTIDE SEQUENCE</scope>
    <source>
        <strain evidence="2">SIG12</strain>
    </source>
</reference>
<sequence>MNSKFRLAKTISAFTNPPIICIPLFLIICLTLSWSNLWEFPTLELISIVFASILPMVIILYWAKRTGNDNDISNRKDRKIPLIIGTVSYFIGFMISRFLGLNDFLTFLLLCYCINTFIVMLITTQWKISVHTTGLSGPVCALIILLGPVGAIFGLIYPLLIWSRVTLKKHTMAQAITGGVFGFIMTAVEMFLFIFIFNLDVGNIYPFFHVLGFILAIVFTPVVLGIFTYINNNNSLIFYLVEIIGLCFFLAVTSIDVVIIYVLTSIASILISYYAGLKFRWYNIIF</sequence>
<feature type="transmembrane region" description="Helical" evidence="1">
    <location>
        <begin position="258"/>
        <end position="276"/>
    </location>
</feature>
<dbReference type="AlphaFoldDB" id="A0A8T3V8X8"/>
<keyword evidence="1" id="KW-0812">Transmembrane</keyword>
<dbReference type="EMBL" id="SUTE01000015">
    <property type="protein sequence ID" value="MBE6504529.1"/>
    <property type="molecule type" value="Genomic_DNA"/>
</dbReference>
<comment type="caution">
    <text evidence="2">The sequence shown here is derived from an EMBL/GenBank/DDBJ whole genome shotgun (WGS) entry which is preliminary data.</text>
</comment>
<feature type="transmembrane region" description="Helical" evidence="1">
    <location>
        <begin position="105"/>
        <end position="123"/>
    </location>
</feature>
<feature type="transmembrane region" description="Helical" evidence="1">
    <location>
        <begin position="12"/>
        <end position="34"/>
    </location>
</feature>
<evidence type="ECO:0000313" key="3">
    <source>
        <dbReference type="Proteomes" id="UP000762703"/>
    </source>
</evidence>
<proteinExistence type="predicted"/>
<keyword evidence="1" id="KW-1133">Transmembrane helix</keyword>
<feature type="transmembrane region" description="Helical" evidence="1">
    <location>
        <begin position="207"/>
        <end position="230"/>
    </location>
</feature>